<dbReference type="Pfam" id="PF04707">
    <property type="entry name" value="PRELI"/>
    <property type="match status" value="1"/>
</dbReference>
<proteinExistence type="predicted"/>
<dbReference type="RefSeq" id="XP_007515365.1">
    <property type="nucleotide sequence ID" value="XM_007515303.1"/>
</dbReference>
<dbReference type="AlphaFoldDB" id="K8E9E9"/>
<organism evidence="3 4">
    <name type="scientific">Bathycoccus prasinos</name>
    <dbReference type="NCBI Taxonomy" id="41875"/>
    <lineage>
        <taxon>Eukaryota</taxon>
        <taxon>Viridiplantae</taxon>
        <taxon>Chlorophyta</taxon>
        <taxon>Mamiellophyceae</taxon>
        <taxon>Mamiellales</taxon>
        <taxon>Bathycoccaceae</taxon>
        <taxon>Bathycoccus</taxon>
    </lineage>
</organism>
<feature type="compositionally biased region" description="Acidic residues" evidence="1">
    <location>
        <begin position="313"/>
        <end position="324"/>
    </location>
</feature>
<dbReference type="EMBL" id="FO082278">
    <property type="protein sequence ID" value="CCO14244.1"/>
    <property type="molecule type" value="Genomic_DNA"/>
</dbReference>
<evidence type="ECO:0000259" key="2">
    <source>
        <dbReference type="PROSITE" id="PS50904"/>
    </source>
</evidence>
<feature type="compositionally biased region" description="Basic and acidic residues" evidence="1">
    <location>
        <begin position="275"/>
        <end position="293"/>
    </location>
</feature>
<dbReference type="PROSITE" id="PS50904">
    <property type="entry name" value="PRELI_MSF1"/>
    <property type="match status" value="1"/>
</dbReference>
<evidence type="ECO:0000313" key="4">
    <source>
        <dbReference type="Proteomes" id="UP000198341"/>
    </source>
</evidence>
<keyword evidence="4" id="KW-1185">Reference proteome</keyword>
<feature type="compositionally biased region" description="Polar residues" evidence="1">
    <location>
        <begin position="373"/>
        <end position="387"/>
    </location>
</feature>
<dbReference type="KEGG" id="bpg:Bathy01g01800"/>
<feature type="compositionally biased region" description="Basic and acidic residues" evidence="1">
    <location>
        <begin position="351"/>
        <end position="368"/>
    </location>
</feature>
<feature type="compositionally biased region" description="Low complexity" evidence="1">
    <location>
        <begin position="331"/>
        <end position="340"/>
    </location>
</feature>
<accession>K8E9E9</accession>
<feature type="domain" description="PRELI/MSF1" evidence="2">
    <location>
        <begin position="26"/>
        <end position="213"/>
    </location>
</feature>
<reference evidence="3 4" key="1">
    <citation type="submission" date="2011-10" db="EMBL/GenBank/DDBJ databases">
        <authorList>
            <person name="Genoscope - CEA"/>
        </authorList>
    </citation>
    <scope>NUCLEOTIDE SEQUENCE [LARGE SCALE GENOMIC DNA]</scope>
    <source>
        <strain evidence="3 4">RCC 1105</strain>
    </source>
</reference>
<name>K8E9E9_9CHLO</name>
<dbReference type="Proteomes" id="UP000198341">
    <property type="component" value="Chromosome 1"/>
</dbReference>
<protein>
    <recommendedName>
        <fullName evidence="2">PRELI/MSF1 domain-containing protein</fullName>
    </recommendedName>
</protein>
<sequence>MTTQTTRIKPPRNYVGELFKKSQQLGGTKRTHEVTYNTNALNVIRAFLQRTSCVSPDDQTVYKIEIVPTVAPSKDTKNGWHFRKRKFWSRNDAPKWFSKLPFNAVANRQAPLEGLEMCEWREEEKRLYTYTRNISLRKMIVCEELAVIKECPEDASKCVKVCEVRFRVAFRGPWLFGLHKIAERWVAKRYERLVKETSQMEVNRIESLKKMEEYVREMLAGTKCSPSLEKIEKFVSACERTNYSMASSLDSSVNLSLSPDKTFSHANSAMKKKRDKEEEKGEEEKREKQEHLPQSETPRSSHGTEHMEPDFFGNEEEEEEDDLEYQPGTASSLRSSSVSESNKEEDEIEEGKEHKNQSISEKAERNGGGKENLTPSSSKNYNKTPGNKQPLRLLFQNQTFKIEIENNNGADDDTNTTNVNK</sequence>
<dbReference type="InterPro" id="IPR006797">
    <property type="entry name" value="PRELI/MSF1_dom"/>
</dbReference>
<feature type="region of interest" description="Disordered" evidence="1">
    <location>
        <begin position="252"/>
        <end position="392"/>
    </location>
</feature>
<dbReference type="GeneID" id="19017915"/>
<evidence type="ECO:0000256" key="1">
    <source>
        <dbReference type="SAM" id="MobiDB-lite"/>
    </source>
</evidence>
<evidence type="ECO:0000313" key="3">
    <source>
        <dbReference type="EMBL" id="CCO14244.1"/>
    </source>
</evidence>
<gene>
    <name evidence="3" type="ORF">Bathy01g01800</name>
</gene>